<evidence type="ECO:0000256" key="1">
    <source>
        <dbReference type="SAM" id="Phobius"/>
    </source>
</evidence>
<feature type="transmembrane region" description="Helical" evidence="1">
    <location>
        <begin position="35"/>
        <end position="53"/>
    </location>
</feature>
<sequence length="84" mass="9581">MKDPVTYYAIAFFIAFINSLACGQRLLDKNSLFREKLVSVFLYCLMLIILFAFPVLFGIRTVLLAAGLAAGYLHFFHDRSILTR</sequence>
<evidence type="ECO:0000313" key="2">
    <source>
        <dbReference type="EMBL" id="ACE04931.1"/>
    </source>
</evidence>
<gene>
    <name evidence="2" type="ordered locus">Cphamn1_2021</name>
</gene>
<dbReference type="KEGG" id="cpb:Cphamn1_2021"/>
<proteinExistence type="predicted"/>
<dbReference type="EMBL" id="CP001101">
    <property type="protein sequence ID" value="ACE04931.1"/>
    <property type="molecule type" value="Genomic_DNA"/>
</dbReference>
<feature type="transmembrane region" description="Helical" evidence="1">
    <location>
        <begin position="6"/>
        <end position="23"/>
    </location>
</feature>
<protein>
    <submittedName>
        <fullName evidence="2">Uncharacterized protein</fullName>
    </submittedName>
</protein>
<keyword evidence="1" id="KW-0812">Transmembrane</keyword>
<keyword evidence="1" id="KW-1133">Transmembrane helix</keyword>
<keyword evidence="1" id="KW-0472">Membrane</keyword>
<dbReference type="HOGENOM" id="CLU_2521581_0_0_10"/>
<name>B3EMJ2_CHLPB</name>
<organism evidence="2">
    <name type="scientific">Chlorobium phaeobacteroides (strain BS1)</name>
    <dbReference type="NCBI Taxonomy" id="331678"/>
    <lineage>
        <taxon>Bacteria</taxon>
        <taxon>Pseudomonadati</taxon>
        <taxon>Chlorobiota</taxon>
        <taxon>Chlorobiia</taxon>
        <taxon>Chlorobiales</taxon>
        <taxon>Chlorobiaceae</taxon>
        <taxon>Chlorobium/Pelodictyon group</taxon>
        <taxon>Chlorobium</taxon>
    </lineage>
</organism>
<accession>B3EMJ2</accession>
<dbReference type="AlphaFoldDB" id="B3EMJ2"/>
<reference evidence="2" key="1">
    <citation type="submission" date="2008-06" db="EMBL/GenBank/DDBJ databases">
        <title>Complete sequence of Chlorobium phaeobacteroides BS1.</title>
        <authorList>
            <consortium name="US DOE Joint Genome Institute"/>
            <person name="Lucas S."/>
            <person name="Copeland A."/>
            <person name="Lapidus A."/>
            <person name="Glavina del Rio T."/>
            <person name="Dalin E."/>
            <person name="Tice H."/>
            <person name="Bruce D."/>
            <person name="Goodwin L."/>
            <person name="Pitluck S."/>
            <person name="Schmutz J."/>
            <person name="Larimer F."/>
            <person name="Land M."/>
            <person name="Hauser L."/>
            <person name="Kyrpides N."/>
            <person name="Ovchinnikova G."/>
            <person name="Li T."/>
            <person name="Liu Z."/>
            <person name="Zhao F."/>
            <person name="Overmann J."/>
            <person name="Bryant D.A."/>
            <person name="Richardson P."/>
        </authorList>
    </citation>
    <scope>NUCLEOTIDE SEQUENCE [LARGE SCALE GENOMIC DNA]</scope>
    <source>
        <strain evidence="2">BS1</strain>
    </source>
</reference>